<accession>A0A1Q8YE84</accession>
<dbReference type="Proteomes" id="UP000185911">
    <property type="component" value="Unassembled WGS sequence"/>
</dbReference>
<dbReference type="RefSeq" id="WP_075586745.1">
    <property type="nucleotide sequence ID" value="NZ_MSYM01000013.1"/>
</dbReference>
<protein>
    <recommendedName>
        <fullName evidence="3">DUF3375 domain-containing protein</fullName>
    </recommendedName>
</protein>
<dbReference type="InterPro" id="IPR021804">
    <property type="entry name" value="DUF3375"/>
</dbReference>
<reference evidence="1 2" key="1">
    <citation type="submission" date="2017-01" db="EMBL/GenBank/DDBJ databases">
        <title>Genome sequence of Rhodoferax antarcticus ANT.BR, a psychrophilic purple nonsulfur bacterium from an Antarctic microbial mat.</title>
        <authorList>
            <person name="Baker J."/>
            <person name="Riester C."/>
            <person name="Skinner B."/>
            <person name="Newell A."/>
            <person name="Swingley W."/>
            <person name="Madigan M."/>
            <person name="Jung D."/>
            <person name="Asao M."/>
            <person name="Chen M."/>
            <person name="Loughlin P."/>
            <person name="Pan H."/>
            <person name="Lin S."/>
            <person name="Li N."/>
            <person name="Shaw J."/>
            <person name="Prado M."/>
            <person name="Sherman C."/>
            <person name="Li X."/>
            <person name="Tang J."/>
            <person name="Blankenship R."/>
            <person name="Zhao T."/>
            <person name="Touchman J."/>
            <person name="Sattley M."/>
        </authorList>
    </citation>
    <scope>NUCLEOTIDE SEQUENCE [LARGE SCALE GENOMIC DNA]</scope>
    <source>
        <strain evidence="1 2">ANT.BR</strain>
    </source>
</reference>
<organism evidence="1 2">
    <name type="scientific">Rhodoferax antarcticus ANT.BR</name>
    <dbReference type="NCBI Taxonomy" id="1111071"/>
    <lineage>
        <taxon>Bacteria</taxon>
        <taxon>Pseudomonadati</taxon>
        <taxon>Pseudomonadota</taxon>
        <taxon>Betaproteobacteria</taxon>
        <taxon>Burkholderiales</taxon>
        <taxon>Comamonadaceae</taxon>
        <taxon>Rhodoferax</taxon>
    </lineage>
</organism>
<dbReference type="Pfam" id="PF11855">
    <property type="entry name" value="DUF3375"/>
    <property type="match status" value="1"/>
</dbReference>
<keyword evidence="2" id="KW-1185">Reference proteome</keyword>
<dbReference type="EMBL" id="MSYM01000013">
    <property type="protein sequence ID" value="OLP06275.1"/>
    <property type="molecule type" value="Genomic_DNA"/>
</dbReference>
<evidence type="ECO:0000313" key="2">
    <source>
        <dbReference type="Proteomes" id="UP000185911"/>
    </source>
</evidence>
<evidence type="ECO:0000313" key="1">
    <source>
        <dbReference type="EMBL" id="OLP06275.1"/>
    </source>
</evidence>
<comment type="caution">
    <text evidence="1">The sequence shown here is derived from an EMBL/GenBank/DDBJ whole genome shotgun (WGS) entry which is preliminary data.</text>
</comment>
<gene>
    <name evidence="1" type="ORF">BLL52_2506</name>
</gene>
<name>A0A1Q8YE84_9BURK</name>
<dbReference type="STRING" id="81479.RA876_06655"/>
<evidence type="ECO:0008006" key="3">
    <source>
        <dbReference type="Google" id="ProtNLM"/>
    </source>
</evidence>
<proteinExistence type="predicted"/>
<sequence>MNLDYATLDALRRQHPAWRLLVADHAPLIASFLQRVFVAPNVRVMAQSDLVEALQDTLYGLREQLGEQAFPKSAHEYLNDWAANDKGWLRKFYPAGSDEVHFDLTPATERGLAWLGTLSQRAFVGTESRLLTLFDLLKQMHQGSETDPQLRVAELHKQRDAIDAEIARVAAGDMPLLDDTALRERFLHFTALARELLTDFREVEHNFRALDRTVRERIALWNGAKGALLQQIMGERDAIAESDQGKSFRAFWDFLMSQQRQDELTQLLEQVLALKPVAALEPDPRLKRVHYDWLEAGEHAQATVALLSQQLRRFLDDQAWLENRRIMDILHSLEARTLALRAQLPKGDFGAIDEIGASIELPLERPLFSPPIKLVLDNQALQAGDEDLDASALFHQTRIDKAQLAAHVRQMLQQRKQVSLAEVLSAHPLQQGLSELVAYLQLASESSDTLVDDTVQETVQWQVADPDAAGEPVPVMRQASLPRVIFVRH</sequence>
<dbReference type="AlphaFoldDB" id="A0A1Q8YE84"/>